<dbReference type="InterPro" id="IPR051966">
    <property type="entry name" value="RPAP3"/>
</dbReference>
<dbReference type="PANTHER" id="PTHR46423:SF1">
    <property type="entry name" value="RNA POLYMERASE II-ASSOCIATED PROTEIN 3"/>
    <property type="match status" value="1"/>
</dbReference>
<reference evidence="2" key="1">
    <citation type="submission" date="2015-10" db="EMBL/GenBank/DDBJ databases">
        <authorList>
            <person name="Gilbert D.G."/>
        </authorList>
    </citation>
    <scope>NUCLEOTIDE SEQUENCE</scope>
</reference>
<gene>
    <name evidence="2" type="ORF">MGWOODY_Hyp1763</name>
</gene>
<dbReference type="Gene3D" id="1.25.40.10">
    <property type="entry name" value="Tetratricopeptide repeat domain"/>
    <property type="match status" value="1"/>
</dbReference>
<dbReference type="Pfam" id="PF14559">
    <property type="entry name" value="TPR_19"/>
    <property type="match status" value="1"/>
</dbReference>
<dbReference type="SUPFAM" id="SSF48452">
    <property type="entry name" value="TPR-like"/>
    <property type="match status" value="1"/>
</dbReference>
<accession>A0A170PST9</accession>
<organism evidence="2">
    <name type="scientific">hydrothermal vent metagenome</name>
    <dbReference type="NCBI Taxonomy" id="652676"/>
    <lineage>
        <taxon>unclassified sequences</taxon>
        <taxon>metagenomes</taxon>
        <taxon>ecological metagenomes</taxon>
    </lineage>
</organism>
<dbReference type="SMART" id="SM00028">
    <property type="entry name" value="TPR"/>
    <property type="match status" value="3"/>
</dbReference>
<protein>
    <submittedName>
        <fullName evidence="2">FOG: TPR repeat</fullName>
    </submittedName>
</protein>
<evidence type="ECO:0000313" key="2">
    <source>
        <dbReference type="EMBL" id="CUS55516.1"/>
    </source>
</evidence>
<dbReference type="PROSITE" id="PS50005">
    <property type="entry name" value="TPR"/>
    <property type="match status" value="2"/>
</dbReference>
<evidence type="ECO:0000256" key="1">
    <source>
        <dbReference type="ARBA" id="ARBA00022803"/>
    </source>
</evidence>
<sequence>MSSLRTVPETCIPLAFRRLAKCRALPSPKTKSRDVVSVICAGRSCRVDPCTVSGALDPCPSLPWPIATLAMTQSSSATIEAREADRLEACVAKIEVDAEEAYEDGLAWIYQGNRPGARQCTAMALIALGRPDEGAARLEQLANSVDGGSVEQRAEYLTQSGNAWLQAGAPEAAIVTFTNALKLKPGIPDLLVDRASAHLMLEDWAEAKEDLDRAITLAPNMSIARQLRAEAHLNLDQLNLAKADIDAAMAADPENIDTLVLRGRVREAIRLSKVRVLSPEIID</sequence>
<dbReference type="InterPro" id="IPR011990">
    <property type="entry name" value="TPR-like_helical_dom_sf"/>
</dbReference>
<proteinExistence type="predicted"/>
<dbReference type="InterPro" id="IPR019734">
    <property type="entry name" value="TPR_rpt"/>
</dbReference>
<dbReference type="AlphaFoldDB" id="A0A170PST9"/>
<keyword evidence="1" id="KW-0802">TPR repeat</keyword>
<dbReference type="EMBL" id="CZQD01000001">
    <property type="protein sequence ID" value="CUS55516.1"/>
    <property type="molecule type" value="Genomic_DNA"/>
</dbReference>
<dbReference type="PANTHER" id="PTHR46423">
    <property type="entry name" value="RNA POLYMERASE II-ASSOCIATED PROTEIN 3"/>
    <property type="match status" value="1"/>
</dbReference>
<name>A0A170PST9_9ZZZZ</name>
<dbReference type="GO" id="GO:0101031">
    <property type="term" value="C:protein folding chaperone complex"/>
    <property type="evidence" value="ECO:0007669"/>
    <property type="project" value="TreeGrafter"/>
</dbReference>